<sequence length="301" mass="33953">MTLNSDLKSSDNPKEWTSWALTWFISMCILATGNLAICFKLYVLSPRSVSKGTLSPTWKLTVIFTFVCAYRSYFPTIYLSRSCFVESGVSGILLARLMAFVGELCWMVQVANSLKVVNRALSRSPAVNVLANFVVVLISMAECFSTYATVTKNSLFFTLEEGSWVVAGVTCITPALFILVRAYRRVEDPSRRDPMIRLYLTIFVGFMFVYDIWGVSTDVRSNWNRYIEERDEVPSPWLDFHTGLDQVTGLCNLDRSWETWSGYLLWMTGYFSLGVWSSLALSILVLPEKSASAAPSEPLLV</sequence>
<reference evidence="2" key="1">
    <citation type="submission" date="2022-07" db="EMBL/GenBank/DDBJ databases">
        <title>Genome analysis of Parmales, a sister group of diatoms, reveals the evolutionary specialization of diatoms from phago-mixotrophs to photoautotrophs.</title>
        <authorList>
            <person name="Ban H."/>
            <person name="Sato S."/>
            <person name="Yoshikawa S."/>
            <person name="Kazumasa Y."/>
            <person name="Nakamura Y."/>
            <person name="Ichinomiya M."/>
            <person name="Saitoh K."/>
            <person name="Sato N."/>
            <person name="Blanc-Mathieu R."/>
            <person name="Endo H."/>
            <person name="Kuwata A."/>
            <person name="Ogata H."/>
        </authorList>
    </citation>
    <scope>NUCLEOTIDE SEQUENCE</scope>
</reference>
<feature type="transmembrane region" description="Helical" evidence="1">
    <location>
        <begin position="263"/>
        <end position="286"/>
    </location>
</feature>
<organism evidence="2 3">
    <name type="scientific">Triparma retinervis</name>
    <dbReference type="NCBI Taxonomy" id="2557542"/>
    <lineage>
        <taxon>Eukaryota</taxon>
        <taxon>Sar</taxon>
        <taxon>Stramenopiles</taxon>
        <taxon>Ochrophyta</taxon>
        <taxon>Bolidophyceae</taxon>
        <taxon>Parmales</taxon>
        <taxon>Triparmaceae</taxon>
        <taxon>Triparma</taxon>
    </lineage>
</organism>
<keyword evidence="1" id="KW-0472">Membrane</keyword>
<dbReference type="Proteomes" id="UP001165082">
    <property type="component" value="Unassembled WGS sequence"/>
</dbReference>
<feature type="transmembrane region" description="Helical" evidence="1">
    <location>
        <begin position="162"/>
        <end position="183"/>
    </location>
</feature>
<protein>
    <submittedName>
        <fullName evidence="2">Uncharacterized protein</fullName>
    </submittedName>
</protein>
<keyword evidence="3" id="KW-1185">Reference proteome</keyword>
<feature type="transmembrane region" description="Helical" evidence="1">
    <location>
        <begin position="93"/>
        <end position="114"/>
    </location>
</feature>
<dbReference type="OrthoDB" id="193165at2759"/>
<proteinExistence type="predicted"/>
<comment type="caution">
    <text evidence="2">The sequence shown here is derived from an EMBL/GenBank/DDBJ whole genome shotgun (WGS) entry which is preliminary data.</text>
</comment>
<feature type="transmembrane region" description="Helical" evidence="1">
    <location>
        <begin position="20"/>
        <end position="44"/>
    </location>
</feature>
<dbReference type="AlphaFoldDB" id="A0A9W6ZI37"/>
<name>A0A9W6ZI37_9STRA</name>
<feature type="transmembrane region" description="Helical" evidence="1">
    <location>
        <begin position="195"/>
        <end position="213"/>
    </location>
</feature>
<dbReference type="EMBL" id="BRXZ01000711">
    <property type="protein sequence ID" value="GMH51712.1"/>
    <property type="molecule type" value="Genomic_DNA"/>
</dbReference>
<gene>
    <name evidence="2" type="ORF">TrRE_jg12999</name>
</gene>
<feature type="transmembrane region" description="Helical" evidence="1">
    <location>
        <begin position="56"/>
        <end position="73"/>
    </location>
</feature>
<feature type="transmembrane region" description="Helical" evidence="1">
    <location>
        <begin position="126"/>
        <end position="150"/>
    </location>
</feature>
<evidence type="ECO:0000256" key="1">
    <source>
        <dbReference type="SAM" id="Phobius"/>
    </source>
</evidence>
<evidence type="ECO:0000313" key="2">
    <source>
        <dbReference type="EMBL" id="GMH51712.1"/>
    </source>
</evidence>
<keyword evidence="1" id="KW-0812">Transmembrane</keyword>
<keyword evidence="1" id="KW-1133">Transmembrane helix</keyword>
<accession>A0A9W6ZI37</accession>
<evidence type="ECO:0000313" key="3">
    <source>
        <dbReference type="Proteomes" id="UP001165082"/>
    </source>
</evidence>